<dbReference type="EMBL" id="CAJRAY010000078">
    <property type="protein sequence ID" value="CAG5091040.1"/>
    <property type="molecule type" value="Genomic_DNA"/>
</dbReference>
<keyword evidence="6" id="KW-1133">Transmembrane helix</keyword>
<sequence length="511" mass="57735">MRKFRLFAIVFAAMVILFSSAVLWIGMRQQQLDRARMEEAKDRDSNVFYEIFVRAFHDSDGDGKGDLNGITAKLDDLKEMGVSGIWMTPIHPSPSYHGYDVTDYYAIHPDFGTMEDFERLIEEAHKRNIRIIMDLVVNHTSSKHPWFVEAKSSENSPKRDWYVWADEETNVNAVSAIGGKAWHPVSTGRYLGIFWDGMPDLNLDNPEVRAEFIHIARFWLDKGVDGFRLDAAKHVYEDLQGDNKRTEVAEKNVAWWREFRTGLEEVKPDVYLVGEVWDAPSVIGPYLDGALDSGFNFDLAGRLINLAKSENATDIAAGIRRVHDYYAEVSGGKFIDATFLSNHDQNRVMSQLEGNVDHAKTAAALLLTLPGRAFIYYGEEIGMQGVKPDENLRRPMDWDEVERQHNDPDSLLNHYRRLVNWRKLEPALAFGTVESYATGNKRVVSFIREHEGERLLVLHNLSGEPQKVELESKAGIEADALAVTLASAPGIQYDGGEVTLPAYSTAVLKAK</sequence>
<dbReference type="InterPro" id="IPR006047">
    <property type="entry name" value="GH13_cat_dom"/>
</dbReference>
<dbReference type="Proteomes" id="UP000681526">
    <property type="component" value="Unassembled WGS sequence"/>
</dbReference>
<reference evidence="8 9" key="1">
    <citation type="submission" date="2021-04" db="EMBL/GenBank/DDBJ databases">
        <authorList>
            <person name="Rakotoarivonina H."/>
        </authorList>
    </citation>
    <scope>NUCLEOTIDE SEQUENCE [LARGE SCALE GENOMIC DNA]</scope>
    <source>
        <strain evidence="8 9">XE</strain>
    </source>
</reference>
<dbReference type="Pfam" id="PF00128">
    <property type="entry name" value="Alpha-amylase"/>
    <property type="match status" value="1"/>
</dbReference>
<comment type="caution">
    <text evidence="8">The sequence shown here is derived from an EMBL/GenBank/DDBJ whole genome shotgun (WGS) entry which is preliminary data.</text>
</comment>
<evidence type="ECO:0000313" key="9">
    <source>
        <dbReference type="Proteomes" id="UP000681526"/>
    </source>
</evidence>
<dbReference type="InterPro" id="IPR017853">
    <property type="entry name" value="GH"/>
</dbReference>
<dbReference type="GO" id="GO:0004556">
    <property type="term" value="F:alpha-amylase activity"/>
    <property type="evidence" value="ECO:0007669"/>
    <property type="project" value="UniProtKB-EC"/>
</dbReference>
<keyword evidence="3 5" id="KW-0326">Glycosidase</keyword>
<protein>
    <recommendedName>
        <fullName evidence="5">Alpha-amylase</fullName>
        <ecNumber evidence="5">3.2.1.1</ecNumber>
    </recommendedName>
</protein>
<dbReference type="SUPFAM" id="SSF51011">
    <property type="entry name" value="Glycosyl hydrolase domain"/>
    <property type="match status" value="1"/>
</dbReference>
<evidence type="ECO:0000256" key="6">
    <source>
        <dbReference type="SAM" id="Phobius"/>
    </source>
</evidence>
<evidence type="ECO:0000256" key="4">
    <source>
        <dbReference type="RuleBase" id="RU003615"/>
    </source>
</evidence>
<feature type="transmembrane region" description="Helical" evidence="6">
    <location>
        <begin position="6"/>
        <end position="27"/>
    </location>
</feature>
<gene>
    <name evidence="8" type="primary">txxe 3099-amyE-GH13</name>
    <name evidence="8" type="ORF">TXXE_14905</name>
</gene>
<dbReference type="Gene3D" id="3.90.400.10">
    <property type="entry name" value="Oligo-1,6-glucosidase, Domain 2"/>
    <property type="match status" value="1"/>
</dbReference>
<keyword evidence="9" id="KW-1185">Reference proteome</keyword>
<keyword evidence="6" id="KW-0472">Membrane</keyword>
<dbReference type="InterPro" id="IPR006046">
    <property type="entry name" value="Alpha_amylase"/>
</dbReference>
<comment type="similarity">
    <text evidence="1 4">Belongs to the glycosyl hydrolase 13 family.</text>
</comment>
<evidence type="ECO:0000259" key="7">
    <source>
        <dbReference type="SMART" id="SM00642"/>
    </source>
</evidence>
<evidence type="ECO:0000256" key="2">
    <source>
        <dbReference type="ARBA" id="ARBA00022801"/>
    </source>
</evidence>
<dbReference type="Gene3D" id="2.60.40.1180">
    <property type="entry name" value="Golgi alpha-mannosidase II"/>
    <property type="match status" value="1"/>
</dbReference>
<dbReference type="EC" id="3.2.1.1" evidence="5"/>
<organism evidence="8 9">
    <name type="scientific">Thermobacillus xylanilyticus</name>
    <dbReference type="NCBI Taxonomy" id="76633"/>
    <lineage>
        <taxon>Bacteria</taxon>
        <taxon>Bacillati</taxon>
        <taxon>Bacillota</taxon>
        <taxon>Bacilli</taxon>
        <taxon>Bacillales</taxon>
        <taxon>Paenibacillaceae</taxon>
        <taxon>Thermobacillus</taxon>
    </lineage>
</organism>
<keyword evidence="6" id="KW-0812">Transmembrane</keyword>
<dbReference type="SUPFAM" id="SSF51445">
    <property type="entry name" value="(Trans)glycosidases"/>
    <property type="match status" value="1"/>
</dbReference>
<keyword evidence="2 5" id="KW-0378">Hydrolase</keyword>
<comment type="catalytic activity">
    <reaction evidence="5">
        <text>Endohydrolysis of (1-&gt;4)-alpha-D-glucosidic linkages in polysaccharides containing three or more (1-&gt;4)-alpha-linked D-glucose units.</text>
        <dbReference type="EC" id="3.2.1.1"/>
    </reaction>
</comment>
<dbReference type="InterPro" id="IPR013780">
    <property type="entry name" value="Glyco_hydro_b"/>
</dbReference>
<dbReference type="PRINTS" id="PR00110">
    <property type="entry name" value="ALPHAAMYLASE"/>
</dbReference>
<evidence type="ECO:0000256" key="1">
    <source>
        <dbReference type="ARBA" id="ARBA00008061"/>
    </source>
</evidence>
<dbReference type="CDD" id="cd11316">
    <property type="entry name" value="AmyAc_bac2_AmyA"/>
    <property type="match status" value="1"/>
</dbReference>
<keyword evidence="5" id="KW-0119">Carbohydrate metabolism</keyword>
<proteinExistence type="inferred from homology"/>
<feature type="domain" description="Glycosyl hydrolase family 13 catalytic" evidence="7">
    <location>
        <begin position="50"/>
        <end position="422"/>
    </location>
</feature>
<dbReference type="InterPro" id="IPR045857">
    <property type="entry name" value="O16G_dom_2"/>
</dbReference>
<dbReference type="Gene3D" id="3.20.20.80">
    <property type="entry name" value="Glycosidases"/>
    <property type="match status" value="1"/>
</dbReference>
<dbReference type="InterPro" id="IPR056300">
    <property type="entry name" value="SusG-like_C"/>
</dbReference>
<dbReference type="Pfam" id="PF23915">
    <property type="entry name" value="SusG_C"/>
    <property type="match status" value="1"/>
</dbReference>
<name>A0ABN7S1S6_THEXY</name>
<dbReference type="PANTHER" id="PTHR10357:SF179">
    <property type="entry name" value="NEUTRAL AND BASIC AMINO ACID TRANSPORT PROTEIN RBAT"/>
    <property type="match status" value="1"/>
</dbReference>
<evidence type="ECO:0000256" key="5">
    <source>
        <dbReference type="RuleBase" id="RU361134"/>
    </source>
</evidence>
<dbReference type="PANTHER" id="PTHR10357">
    <property type="entry name" value="ALPHA-AMYLASE FAMILY MEMBER"/>
    <property type="match status" value="1"/>
</dbReference>
<dbReference type="RefSeq" id="WP_213485382.1">
    <property type="nucleotide sequence ID" value="NZ_CAJRAY010000078.1"/>
</dbReference>
<accession>A0ABN7S1S6</accession>
<evidence type="ECO:0000256" key="3">
    <source>
        <dbReference type="ARBA" id="ARBA00023295"/>
    </source>
</evidence>
<dbReference type="SMART" id="SM00642">
    <property type="entry name" value="Aamy"/>
    <property type="match status" value="1"/>
</dbReference>
<evidence type="ECO:0000313" key="8">
    <source>
        <dbReference type="EMBL" id="CAG5091040.1"/>
    </source>
</evidence>